<feature type="non-terminal residue" evidence="2">
    <location>
        <position position="1"/>
    </location>
</feature>
<feature type="non-terminal residue" evidence="2">
    <location>
        <position position="83"/>
    </location>
</feature>
<dbReference type="Pfam" id="PF00501">
    <property type="entry name" value="AMP-binding"/>
    <property type="match status" value="1"/>
</dbReference>
<proteinExistence type="predicted"/>
<dbReference type="EMBL" id="JRKI01000021">
    <property type="protein sequence ID" value="KIZ17371.1"/>
    <property type="molecule type" value="Genomic_DNA"/>
</dbReference>
<dbReference type="Proteomes" id="UP000032458">
    <property type="component" value="Unassembled WGS sequence"/>
</dbReference>
<gene>
    <name evidence="2" type="ORF">SNA_14310</name>
</gene>
<dbReference type="PROSITE" id="PS00455">
    <property type="entry name" value="AMP_BINDING"/>
    <property type="match status" value="1"/>
</dbReference>
<sequence length="83" mass="8877">EKTAGRIPDTGLTTLITEDIHTDGLPVTNPTDADRVSEARTSHPAFVIYTSGSTGRPKGVVVEHRSLNLYLSWAHAAYPAMSG</sequence>
<organism evidence="2 3">
    <name type="scientific">Streptomyces natalensis ATCC 27448</name>
    <dbReference type="NCBI Taxonomy" id="1240678"/>
    <lineage>
        <taxon>Bacteria</taxon>
        <taxon>Bacillati</taxon>
        <taxon>Actinomycetota</taxon>
        <taxon>Actinomycetes</taxon>
        <taxon>Kitasatosporales</taxon>
        <taxon>Streptomycetaceae</taxon>
        <taxon>Streptomyces</taxon>
    </lineage>
</organism>
<dbReference type="SUPFAM" id="SSF56801">
    <property type="entry name" value="Acetyl-CoA synthetase-like"/>
    <property type="match status" value="1"/>
</dbReference>
<dbReference type="GO" id="GO:0031177">
    <property type="term" value="F:phosphopantetheine binding"/>
    <property type="evidence" value="ECO:0007669"/>
    <property type="project" value="TreeGrafter"/>
</dbReference>
<keyword evidence="3" id="KW-1185">Reference proteome</keyword>
<dbReference type="InterPro" id="IPR020845">
    <property type="entry name" value="AMP-binding_CS"/>
</dbReference>
<name>A0A0D7CMS9_9ACTN</name>
<dbReference type="GO" id="GO:0005737">
    <property type="term" value="C:cytoplasm"/>
    <property type="evidence" value="ECO:0007669"/>
    <property type="project" value="TreeGrafter"/>
</dbReference>
<dbReference type="GO" id="GO:0044550">
    <property type="term" value="P:secondary metabolite biosynthetic process"/>
    <property type="evidence" value="ECO:0007669"/>
    <property type="project" value="TreeGrafter"/>
</dbReference>
<evidence type="ECO:0000313" key="3">
    <source>
        <dbReference type="Proteomes" id="UP000032458"/>
    </source>
</evidence>
<dbReference type="InterPro" id="IPR042099">
    <property type="entry name" value="ANL_N_sf"/>
</dbReference>
<dbReference type="InterPro" id="IPR000873">
    <property type="entry name" value="AMP-dep_synth/lig_dom"/>
</dbReference>
<evidence type="ECO:0000259" key="1">
    <source>
        <dbReference type="Pfam" id="PF00501"/>
    </source>
</evidence>
<dbReference type="PANTHER" id="PTHR45527">
    <property type="entry name" value="NONRIBOSOMAL PEPTIDE SYNTHETASE"/>
    <property type="match status" value="1"/>
</dbReference>
<dbReference type="PRINTS" id="PR00154">
    <property type="entry name" value="AMPBINDING"/>
</dbReference>
<protein>
    <recommendedName>
        <fullName evidence="1">AMP-dependent synthetase/ligase domain-containing protein</fullName>
    </recommendedName>
</protein>
<evidence type="ECO:0000313" key="2">
    <source>
        <dbReference type="EMBL" id="KIZ17371.1"/>
    </source>
</evidence>
<comment type="caution">
    <text evidence="2">The sequence shown here is derived from an EMBL/GenBank/DDBJ whole genome shotgun (WGS) entry which is preliminary data.</text>
</comment>
<dbReference type="InterPro" id="IPR020459">
    <property type="entry name" value="AMP-binding"/>
</dbReference>
<dbReference type="AlphaFoldDB" id="A0A0D7CMS9"/>
<dbReference type="RefSeq" id="WP_044365256.1">
    <property type="nucleotide sequence ID" value="NZ_JRKI01000021.1"/>
</dbReference>
<feature type="domain" description="AMP-dependent synthetase/ligase" evidence="1">
    <location>
        <begin position="32"/>
        <end position="68"/>
    </location>
</feature>
<dbReference type="GO" id="GO:0043041">
    <property type="term" value="P:amino acid activation for nonribosomal peptide biosynthetic process"/>
    <property type="evidence" value="ECO:0007669"/>
    <property type="project" value="TreeGrafter"/>
</dbReference>
<reference evidence="2 3" key="1">
    <citation type="submission" date="2014-09" db="EMBL/GenBank/DDBJ databases">
        <title>Draft genome sequence of Streptomyces natalensis ATCC 27448, producer of the antifungal pimaricin.</title>
        <authorList>
            <person name="Mendes M.V."/>
            <person name="Beites T."/>
            <person name="Pires S."/>
            <person name="Santos C.L."/>
            <person name="Moradas-Ferreira P."/>
        </authorList>
    </citation>
    <scope>NUCLEOTIDE SEQUENCE [LARGE SCALE GENOMIC DNA]</scope>
    <source>
        <strain evidence="2 3">ATCC 27448</strain>
    </source>
</reference>
<accession>A0A0D7CMS9</accession>
<dbReference type="Gene3D" id="3.40.50.12780">
    <property type="entry name" value="N-terminal domain of ligase-like"/>
    <property type="match status" value="1"/>
</dbReference>
<dbReference type="PANTHER" id="PTHR45527:SF1">
    <property type="entry name" value="FATTY ACID SYNTHASE"/>
    <property type="match status" value="1"/>
</dbReference>